<dbReference type="InterPro" id="IPR008780">
    <property type="entry name" value="Plasmodium_Vir"/>
</dbReference>
<comment type="caution">
    <text evidence="2">The sequence shown here is derived from an EMBL/GenBank/DDBJ whole genome shotgun (WGS) entry which is preliminary data.</text>
</comment>
<feature type="region of interest" description="Disordered" evidence="1">
    <location>
        <begin position="206"/>
        <end position="240"/>
    </location>
</feature>
<feature type="compositionally biased region" description="Gly residues" evidence="1">
    <location>
        <begin position="351"/>
        <end position="364"/>
    </location>
</feature>
<feature type="compositionally biased region" description="Low complexity" evidence="1">
    <location>
        <begin position="365"/>
        <end position="374"/>
    </location>
</feature>
<organism evidence="2 3">
    <name type="scientific">Plasmodium knowlesi</name>
    <dbReference type="NCBI Taxonomy" id="5850"/>
    <lineage>
        <taxon>Eukaryota</taxon>
        <taxon>Sar</taxon>
        <taxon>Alveolata</taxon>
        <taxon>Apicomplexa</taxon>
        <taxon>Aconoidasida</taxon>
        <taxon>Haemosporida</taxon>
        <taxon>Plasmodiidae</taxon>
        <taxon>Plasmodium</taxon>
        <taxon>Plasmodium (Plasmodium)</taxon>
    </lineage>
</organism>
<feature type="compositionally biased region" description="Low complexity" evidence="1">
    <location>
        <begin position="385"/>
        <end position="401"/>
    </location>
</feature>
<evidence type="ECO:0000313" key="2">
    <source>
        <dbReference type="EMBL" id="OTN67104.1"/>
    </source>
</evidence>
<sequence length="407" mass="44938">MVQQSEDTDKLPSEIIYSKFVEGTGCPVEYGGRKYKEEWERVLRGVLQKKGIDGSNLAVEIARTWCNVYIMRLPEEVPGYGPWDVFYFWLGDQIRGKLNGNNFSNVMGAMYKVLTKDECRSKCKNIYPGIREELFQEAKKLFEYYFDYNYLNTQKGSNKKSICGRMMAKLEEAKSAFRDISSLCNNAASDRYCRIFWGESVGKEPYKEPEPLTCPEGEAESLGPESRPGPDGRLNSDIDISGPKVDIDVPDVNIEGPDAKLKGSGAEVLWPDVKEAADGKSGSIVGSVSGGLVSVALPAIGFYLYKYTDVFDGIKKSLFGGLNNRNRGRRSTIRHQHFDDTFTGNDSSTLGGDGSTTLGGGGGESSTLGGSSTDISTIYDDGRRQPTGRTRTGTNNRRPGNIRYYAT</sequence>
<proteinExistence type="predicted"/>
<dbReference type="AlphaFoldDB" id="A0A1Y3DR81"/>
<feature type="region of interest" description="Disordered" evidence="1">
    <location>
        <begin position="338"/>
        <end position="407"/>
    </location>
</feature>
<protein>
    <submittedName>
        <fullName evidence="2">KIR protein</fullName>
    </submittedName>
</protein>
<name>A0A1Y3DR81_PLAKN</name>
<dbReference type="VEuPathDB" id="PlasmoDB:PKNH_1012400"/>
<accession>A0A1Y3DR81</accession>
<dbReference type="Proteomes" id="UP000195012">
    <property type="component" value="Unassembled WGS sequence"/>
</dbReference>
<dbReference type="Pfam" id="PF05795">
    <property type="entry name" value="Plasmodium_Vir"/>
    <property type="match status" value="1"/>
</dbReference>
<dbReference type="EMBL" id="NETL01000021">
    <property type="protein sequence ID" value="OTN67104.1"/>
    <property type="molecule type" value="Genomic_DNA"/>
</dbReference>
<dbReference type="VEuPathDB" id="PlasmoDB:PKNOH_S07450300"/>
<dbReference type="VEuPathDB" id="PlasmoDB:PKA1H_100017600"/>
<evidence type="ECO:0000256" key="1">
    <source>
        <dbReference type="SAM" id="MobiDB-lite"/>
    </source>
</evidence>
<evidence type="ECO:0000313" key="3">
    <source>
        <dbReference type="Proteomes" id="UP000195012"/>
    </source>
</evidence>
<reference evidence="2 3" key="1">
    <citation type="submission" date="2017-05" db="EMBL/GenBank/DDBJ databases">
        <title>PacBio assembly of a Plasmodium knowlesi genome sequence with Hi-C correction and manual annotation of the SICAvar gene family.</title>
        <authorList>
            <person name="Lapp S.A."/>
            <person name="Geraldo J.A."/>
            <person name="Chien J.-T."/>
            <person name="Ay F."/>
            <person name="Pakala S.B."/>
            <person name="Batugedara G."/>
            <person name="Humphrey J.C."/>
            <person name="Debarry J.D."/>
            <person name="Le Roch K.G."/>
            <person name="Galinski M.R."/>
            <person name="Kissinger J.C."/>
        </authorList>
    </citation>
    <scope>NUCLEOTIDE SEQUENCE [LARGE SCALE GENOMIC DNA]</scope>
    <source>
        <strain evidence="3">Malayan Strain Pk1 (A+)</strain>
    </source>
</reference>
<gene>
    <name evidence="2" type="ORF">PKNOH_S07450300</name>
</gene>